<protein>
    <submittedName>
        <fullName evidence="2">DUF839 domain-containing protein</fullName>
    </submittedName>
</protein>
<feature type="signal peptide" evidence="1">
    <location>
        <begin position="1"/>
        <end position="20"/>
    </location>
</feature>
<accession>A0ABT3NRW8</accession>
<dbReference type="EMBL" id="JAPFQI010000001">
    <property type="protein sequence ID" value="MCW8084903.1"/>
    <property type="molecule type" value="Genomic_DNA"/>
</dbReference>
<reference evidence="2 3" key="1">
    <citation type="submission" date="2022-10" db="EMBL/GenBank/DDBJ databases">
        <title>Roseococcus glaciei nov., sp. nov., isolated from glacier.</title>
        <authorList>
            <person name="Liu Q."/>
            <person name="Xin Y.-H."/>
        </authorList>
    </citation>
    <scope>NUCLEOTIDE SEQUENCE [LARGE SCALE GENOMIC DNA]</scope>
    <source>
        <strain evidence="2 3">MDT2-1-1</strain>
    </source>
</reference>
<feature type="chain" id="PRO_5046311293" evidence="1">
    <location>
        <begin position="21"/>
        <end position="445"/>
    </location>
</feature>
<proteinExistence type="predicted"/>
<dbReference type="Proteomes" id="UP001526430">
    <property type="component" value="Unassembled WGS sequence"/>
</dbReference>
<name>A0ABT3NRW8_9PROT</name>
<dbReference type="RefSeq" id="WP_301588675.1">
    <property type="nucleotide sequence ID" value="NZ_JAPFQI010000001.1"/>
</dbReference>
<dbReference type="InterPro" id="IPR008557">
    <property type="entry name" value="PhoX"/>
</dbReference>
<organism evidence="2 3">
    <name type="scientific">Sabulicella glaciei</name>
    <dbReference type="NCBI Taxonomy" id="2984948"/>
    <lineage>
        <taxon>Bacteria</taxon>
        <taxon>Pseudomonadati</taxon>
        <taxon>Pseudomonadota</taxon>
        <taxon>Alphaproteobacteria</taxon>
        <taxon>Acetobacterales</taxon>
        <taxon>Acetobacteraceae</taxon>
        <taxon>Sabulicella</taxon>
    </lineage>
</organism>
<gene>
    <name evidence="2" type="ORF">OF850_04635</name>
</gene>
<dbReference type="Pfam" id="PF05787">
    <property type="entry name" value="PhoX"/>
    <property type="match status" value="1"/>
</dbReference>
<keyword evidence="3" id="KW-1185">Reference proteome</keyword>
<evidence type="ECO:0000313" key="2">
    <source>
        <dbReference type="EMBL" id="MCW8084903.1"/>
    </source>
</evidence>
<evidence type="ECO:0000256" key="1">
    <source>
        <dbReference type="SAM" id="SignalP"/>
    </source>
</evidence>
<evidence type="ECO:0000313" key="3">
    <source>
        <dbReference type="Proteomes" id="UP001526430"/>
    </source>
</evidence>
<dbReference type="PANTHER" id="PTHR35399:SF2">
    <property type="entry name" value="DUF839 DOMAIN-CONTAINING PROTEIN"/>
    <property type="match status" value="1"/>
</dbReference>
<comment type="caution">
    <text evidence="2">The sequence shown here is derived from an EMBL/GenBank/DDBJ whole genome shotgun (WGS) entry which is preliminary data.</text>
</comment>
<sequence>MRRRTLLAAPALLASAAALAQVGPPVQQDDVVAPGWRRDILIRWGDRVTFDAPPFDPRRLTPDGASAQFGWDARIAALVVPPASADGVQRLVLAVAHPTVDPRMAFPGGTDRPDVAAMMQGASLLNLERQGGRWIVAEGGFQARRVSATTLCRGPGGAVRGVLAVSGGAATPWNSLLLTEGDATPWLQRLGGLNPGQYGWLVELDPLDPQSIPVKRAAPGRFAKADCAAAVTRDGRAAVFMAEAGEAGYLFRFLSTGPASADDALDSGTLFVARSEGGRLGWAPLPGTGEALAEARSAGGTPFSGIAALSWDTPRSRLLIAGQDGVAEWRGDPAAEAGFLAPLARLLNASAVAATPRGEVLAGTDTQGRVGPAAETLFLDGRPLYGAPRAAGIGGVAVTPDGGTVLTVVRRPGAEPGASFDRPATRWPEFQPGVPPRTALVTLTR</sequence>
<dbReference type="PANTHER" id="PTHR35399">
    <property type="entry name" value="SLR8030 PROTEIN"/>
    <property type="match status" value="1"/>
</dbReference>
<keyword evidence="1" id="KW-0732">Signal</keyword>